<reference evidence="3 4" key="1">
    <citation type="submission" date="2020-03" db="EMBL/GenBank/DDBJ databases">
        <title>Soil Listeria distribution.</title>
        <authorList>
            <person name="Liao J."/>
            <person name="Wiedmann M."/>
        </authorList>
    </citation>
    <scope>NUCLEOTIDE SEQUENCE [LARGE SCALE GENOMIC DNA]</scope>
    <source>
        <strain evidence="3 4">FSL L7-1614</strain>
    </source>
</reference>
<feature type="chain" id="PRO_5032562500" description="Peptidase M60 domain-containing protein" evidence="1">
    <location>
        <begin position="28"/>
        <end position="1107"/>
    </location>
</feature>
<proteinExistence type="predicted"/>
<dbReference type="InterPro" id="IPR046746">
    <property type="entry name" value="Big_15"/>
</dbReference>
<organism evidence="3 4">
    <name type="scientific">Listeria newyorkensis</name>
    <dbReference type="NCBI Taxonomy" id="1497681"/>
    <lineage>
        <taxon>Bacteria</taxon>
        <taxon>Bacillati</taxon>
        <taxon>Bacillota</taxon>
        <taxon>Bacilli</taxon>
        <taxon>Bacillales</taxon>
        <taxon>Listeriaceae</taxon>
        <taxon>Listeria</taxon>
    </lineage>
</organism>
<dbReference type="InterPro" id="IPR031161">
    <property type="entry name" value="Peptidase_M60_dom"/>
</dbReference>
<protein>
    <recommendedName>
        <fullName evidence="2">Peptidase M60 domain-containing protein</fullName>
    </recommendedName>
</protein>
<dbReference type="Proteomes" id="UP000569903">
    <property type="component" value="Unassembled WGS sequence"/>
</dbReference>
<feature type="domain" description="Peptidase M60" evidence="2">
    <location>
        <begin position="55"/>
        <end position="368"/>
    </location>
</feature>
<sequence length="1107" mass="124044">MKKRMSHLFFMLIASIIIGGFSLPAHADEIRTKEAYVLEEPTWLNNAGMSKGRYHDRQSLNIIVPANVELEMRQINPKFTDELMVYFIGDGTKQPAAYVTSEWSSLKSTVDLVPFIQTPFTKERPILEYRVTNQMKDLPTYHLNDNQEAFFKKWDTEGSSYALVTSEYFQMLIPEKDKTYLKQMKDFNSINNLIDYYTDVFKTYNDMAGLSFTPLNPTDKNIPNKYFIQANAKANPISFAAYNNYMTAQTGDSLATAFLSKEWAWAALHEIGHGYQGAFIDPMVNVIMNPNDWGFDVNEVWNNQYAAAYQQKIFGKDIYKKGEIYANGAKENRENQVMNLWQNKHIPMQLWDKEAKLDMLIALNEKTASKGFTNFNKEFRKLMNQSEYNSSNTLLLDLISKYYAEASGFDFTSVLTSAGGKLSQKQKTENYYKKDQPVAPLAELLTPDKLANVQTQLGLNFPYALVDTAQLVPTELSGNVTLTLDIDDLSQIQNKLLVIRDGKKVVREVSLTNNKITLNSLPIGIYNLDWPTGDTNKYSVDTKYLRVKNGPTTVPVKYTAKQTSDLTKQAIHFKGVNSSEYSTAYVDLNNEKLTIENNYKNVNPSNGGALYSKIEILDLNNRVTYSREILGNSTLSIGLDETTIKDGYHIRIFHDNPSLLSIDNMTITGPSAKTHTFIVTKLGLQQKDSAFDMKASLATVIDKAAKEIQDNTTMLTSPYVEAKDDLLLAIQLLDNPAKSFLLDKYKDILPDTNLDPKNPLIAPTLDDLDITSTAISGKRLSEGGITMIVHNSDGSYRRYAYYSETDGSFNIPLNYYGQPIILAAGTRVELFYKKLDLISPSTIKSVTVPIENNLIANDYTFGDSLLTGKFDGDITKVRLWINDKVVTQATTSSDSSFAFNNAANFITKATDKVELVGVDKAYNEKKRILLSVKSSSVTTTNLTAAPYKIGTSTLTGTFGNSISKVRLWINGKVVTQATTTSNGSYTFTNIANFIPNATDKVEIVGVDSQYKELNRIRVIVTDPSPLDSQLSVDNFKIGDKTMTGSFGKKIAKVRLWINGKVVQQATTTNGMFTFTSTNYLITSPNDIVEIIGVDEQYKEVTKITIKC</sequence>
<dbReference type="PROSITE" id="PS51723">
    <property type="entry name" value="PEPTIDASE_M60"/>
    <property type="match status" value="1"/>
</dbReference>
<dbReference type="Pfam" id="PF03272">
    <property type="entry name" value="Mucin_bdg"/>
    <property type="match status" value="1"/>
</dbReference>
<feature type="signal peptide" evidence="1">
    <location>
        <begin position="1"/>
        <end position="27"/>
    </location>
</feature>
<evidence type="ECO:0000313" key="4">
    <source>
        <dbReference type="Proteomes" id="UP000569903"/>
    </source>
</evidence>
<gene>
    <name evidence="3" type="ORF">HB850_10255</name>
</gene>
<evidence type="ECO:0000259" key="2">
    <source>
        <dbReference type="PROSITE" id="PS51723"/>
    </source>
</evidence>
<name>A0A841YXJ4_9LIST</name>
<dbReference type="RefSeq" id="WP_185389359.1">
    <property type="nucleotide sequence ID" value="NZ_JAARQN010000009.1"/>
</dbReference>
<evidence type="ECO:0000256" key="1">
    <source>
        <dbReference type="SAM" id="SignalP"/>
    </source>
</evidence>
<dbReference type="Gene3D" id="3.40.390.80">
    <property type="entry name" value="Peptidase M60, enhancin-like domain 2"/>
    <property type="match status" value="1"/>
</dbReference>
<evidence type="ECO:0000313" key="3">
    <source>
        <dbReference type="EMBL" id="MBC1458140.1"/>
    </source>
</evidence>
<comment type="caution">
    <text evidence="3">The sequence shown here is derived from an EMBL/GenBank/DDBJ whole genome shotgun (WGS) entry which is preliminary data.</text>
</comment>
<dbReference type="SMART" id="SM01276">
    <property type="entry name" value="M60-like"/>
    <property type="match status" value="1"/>
</dbReference>
<accession>A0A841YXJ4</accession>
<dbReference type="InterPro" id="IPR004954">
    <property type="entry name" value="Mucin-bd"/>
</dbReference>
<keyword evidence="1" id="KW-0732">Signal</keyword>
<dbReference type="EMBL" id="JAARQN010000009">
    <property type="protein sequence ID" value="MBC1458140.1"/>
    <property type="molecule type" value="Genomic_DNA"/>
</dbReference>
<dbReference type="AlphaFoldDB" id="A0A841YXJ4"/>
<dbReference type="Pfam" id="PF20622">
    <property type="entry name" value="Big_15"/>
    <property type="match status" value="3"/>
</dbReference>